<dbReference type="InterPro" id="IPR046838">
    <property type="entry name" value="BrxL_N"/>
</dbReference>
<dbReference type="AlphaFoldDB" id="A0A6I0LH50"/>
<dbReference type="GO" id="GO:0008233">
    <property type="term" value="F:peptidase activity"/>
    <property type="evidence" value="ECO:0007669"/>
    <property type="project" value="UniProtKB-KW"/>
</dbReference>
<evidence type="ECO:0000259" key="1">
    <source>
        <dbReference type="Pfam" id="PF20442"/>
    </source>
</evidence>
<dbReference type="Pfam" id="PF13337">
    <property type="entry name" value="BrxL_ATPase"/>
    <property type="match status" value="1"/>
</dbReference>
<dbReference type="Pfam" id="PF20442">
    <property type="entry name" value="BrxL_N"/>
    <property type="match status" value="1"/>
</dbReference>
<reference evidence="2 3" key="1">
    <citation type="journal article" date="2019" name="Nat. Med.">
        <title>A library of human gut bacterial isolates paired with longitudinal multiomics data enables mechanistic microbiome research.</title>
        <authorList>
            <person name="Poyet M."/>
            <person name="Groussin M."/>
            <person name="Gibbons S.M."/>
            <person name="Avila-Pacheco J."/>
            <person name="Jiang X."/>
            <person name="Kearney S.M."/>
            <person name="Perrotta A.R."/>
            <person name="Berdy B."/>
            <person name="Zhao S."/>
            <person name="Lieberman T.D."/>
            <person name="Swanson P.K."/>
            <person name="Smith M."/>
            <person name="Roesemann S."/>
            <person name="Alexander J.E."/>
            <person name="Rich S.A."/>
            <person name="Livny J."/>
            <person name="Vlamakis H."/>
            <person name="Clish C."/>
            <person name="Bullock K."/>
            <person name="Deik A."/>
            <person name="Scott J."/>
            <person name="Pierce K.A."/>
            <person name="Xavier R.J."/>
            <person name="Alm E.J."/>
        </authorList>
    </citation>
    <scope>NUCLEOTIDE SEQUENCE [LARGE SCALE GENOMIC DNA]</scope>
    <source>
        <strain evidence="2 3">BIOML-A3</strain>
    </source>
</reference>
<dbReference type="GO" id="GO:0006508">
    <property type="term" value="P:proteolysis"/>
    <property type="evidence" value="ECO:0007669"/>
    <property type="project" value="UniProtKB-KW"/>
</dbReference>
<dbReference type="InterPro" id="IPR014061">
    <property type="entry name" value="BrxL-like"/>
</dbReference>
<accession>A0A6I0LH50</accession>
<dbReference type="RefSeq" id="WP_016212909.1">
    <property type="nucleotide sequence ID" value="NZ_WCTH01000033.1"/>
</dbReference>
<organism evidence="2 3">
    <name type="scientific">Bacteroides uniformis</name>
    <dbReference type="NCBI Taxonomy" id="820"/>
    <lineage>
        <taxon>Bacteria</taxon>
        <taxon>Pseudomonadati</taxon>
        <taxon>Bacteroidota</taxon>
        <taxon>Bacteroidia</taxon>
        <taxon>Bacteroidales</taxon>
        <taxon>Bacteroidaceae</taxon>
        <taxon>Bacteroides</taxon>
    </lineage>
</organism>
<evidence type="ECO:0000313" key="2">
    <source>
        <dbReference type="EMBL" id="KAB4247625.1"/>
    </source>
</evidence>
<evidence type="ECO:0000313" key="3">
    <source>
        <dbReference type="Proteomes" id="UP000487989"/>
    </source>
</evidence>
<protein>
    <submittedName>
        <fullName evidence="2">BREX system Lon protease-like protein BrxL</fullName>
    </submittedName>
</protein>
<keyword evidence="2" id="KW-0378">Hydrolase</keyword>
<keyword evidence="2" id="KW-0645">Protease</keyword>
<comment type="caution">
    <text evidence="2">The sequence shown here is derived from an EMBL/GenBank/DDBJ whole genome shotgun (WGS) entry which is preliminary data.</text>
</comment>
<name>A0A6I0LH50_BACUN</name>
<dbReference type="EMBL" id="WCTJ01000045">
    <property type="protein sequence ID" value="KAB4247625.1"/>
    <property type="molecule type" value="Genomic_DNA"/>
</dbReference>
<dbReference type="NCBIfam" id="TIGR02688">
    <property type="entry name" value="BREX system Lon protease-like protein BrxL"/>
    <property type="match status" value="1"/>
</dbReference>
<proteinExistence type="predicted"/>
<feature type="domain" description="BREX system Lon protease-like BrxL N-terminal" evidence="1">
    <location>
        <begin position="12"/>
        <end position="139"/>
    </location>
</feature>
<sequence>MTEELSNKIRQAFGTQTIYKDSATSGSLFDGRTLPSFVKDFLLKKYINSNGEVDKGGLTNFLDKVIPRHTSEVKDRLGCGEELTLLTRFEIYIDLVKGVRRFAIPDMGIKLKEGIIPDYVYNKHQGELVDGEKWGIIKMCVMPDDDGKRNHVEMLDFKPFKPYKSIDMSYYRDARKQFTTIEWIDVLLSAMEYNADGFSTMKEKVEFLTRLLIFVEPRLNVIELAPKGTGKSYVFGNLSKYGWLVSGGKVSRAKLFYDKQKQQTGIIKNHDFTAFDEIQTIVFQERSEIQAALKAYLEQGKTTIDNFEFIADCGLMLMGNIDLNDNRRPMSRKYFDKLPESFRESALLDRFHCFIEGWYLPRINKEMIFKGWTVNVEYFSEALHTLRTQTIYGQLFDELVGYEKQADNRDFNAVKRITVASMKLLFPHWTSIEDVNREEFDTYCLQPAIHRRGIIKEQCHNIDPEFKVQMPNFWTIGNN</sequence>
<dbReference type="Proteomes" id="UP000487989">
    <property type="component" value="Unassembled WGS sequence"/>
</dbReference>
<gene>
    <name evidence="2" type="primary">brxL</name>
    <name evidence="2" type="ORF">GAP48_19820</name>
</gene>